<dbReference type="EMBL" id="JBHTEY010000004">
    <property type="protein sequence ID" value="MFC7614283.1"/>
    <property type="molecule type" value="Genomic_DNA"/>
</dbReference>
<evidence type="ECO:0000313" key="2">
    <source>
        <dbReference type="EMBL" id="MFC7614283.1"/>
    </source>
</evidence>
<feature type="compositionally biased region" description="Low complexity" evidence="1">
    <location>
        <begin position="177"/>
        <end position="188"/>
    </location>
</feature>
<evidence type="ECO:0000313" key="3">
    <source>
        <dbReference type="Proteomes" id="UP001596512"/>
    </source>
</evidence>
<reference evidence="3" key="1">
    <citation type="journal article" date="2019" name="Int. J. Syst. Evol. Microbiol.">
        <title>The Global Catalogue of Microorganisms (GCM) 10K type strain sequencing project: providing services to taxonomists for standard genome sequencing and annotation.</title>
        <authorList>
            <consortium name="The Broad Institute Genomics Platform"/>
            <consortium name="The Broad Institute Genome Sequencing Center for Infectious Disease"/>
            <person name="Wu L."/>
            <person name="Ma J."/>
        </authorList>
    </citation>
    <scope>NUCLEOTIDE SEQUENCE [LARGE SCALE GENOMIC DNA]</scope>
    <source>
        <strain evidence="3">JCM 17695</strain>
    </source>
</reference>
<name>A0ABW2TP28_9PSEU</name>
<comment type="caution">
    <text evidence="2">The sequence shown here is derived from an EMBL/GenBank/DDBJ whole genome shotgun (WGS) entry which is preliminary data.</text>
</comment>
<evidence type="ECO:0000256" key="1">
    <source>
        <dbReference type="SAM" id="MobiDB-lite"/>
    </source>
</evidence>
<dbReference type="Gene3D" id="3.40.50.410">
    <property type="entry name" value="von Willebrand factor, type A domain"/>
    <property type="match status" value="1"/>
</dbReference>
<dbReference type="SUPFAM" id="SSF53300">
    <property type="entry name" value="vWA-like"/>
    <property type="match status" value="1"/>
</dbReference>
<keyword evidence="3" id="KW-1185">Reference proteome</keyword>
<evidence type="ECO:0008006" key="4">
    <source>
        <dbReference type="Google" id="ProtNLM"/>
    </source>
</evidence>
<organism evidence="2 3">
    <name type="scientific">Actinokineospora soli</name>
    <dbReference type="NCBI Taxonomy" id="1048753"/>
    <lineage>
        <taxon>Bacteria</taxon>
        <taxon>Bacillati</taxon>
        <taxon>Actinomycetota</taxon>
        <taxon>Actinomycetes</taxon>
        <taxon>Pseudonocardiales</taxon>
        <taxon>Pseudonocardiaceae</taxon>
        <taxon>Actinokineospora</taxon>
    </lineage>
</organism>
<sequence>MGVVLAVCAGAIAVVSAIPEYRTVLLVDTGAPGTDLPAVADAVAAIANNVGSGDAMALRRYGGECGSADNTAELTDEADDIGAAVRSLRPAGSATLLSGLLAAADDFSGMYPFRGSARNRVVVVTANGVDACATDQTSVWRTARTRLAESGVDIDLRIVGYRMPQEQRDRLAEAAGRSRSPSLRIRSS</sequence>
<protein>
    <recommendedName>
        <fullName evidence="4">VWFA domain-containing protein</fullName>
    </recommendedName>
</protein>
<feature type="region of interest" description="Disordered" evidence="1">
    <location>
        <begin position="169"/>
        <end position="188"/>
    </location>
</feature>
<accession>A0ABW2TP28</accession>
<proteinExistence type="predicted"/>
<dbReference type="Proteomes" id="UP001596512">
    <property type="component" value="Unassembled WGS sequence"/>
</dbReference>
<gene>
    <name evidence="2" type="ORF">ACFQV2_12845</name>
</gene>
<dbReference type="InterPro" id="IPR036465">
    <property type="entry name" value="vWFA_dom_sf"/>
</dbReference>